<dbReference type="AlphaFoldDB" id="A0AAV0AHG0"/>
<evidence type="ECO:0000259" key="2">
    <source>
        <dbReference type="SMART" id="SM00761"/>
    </source>
</evidence>
<dbReference type="Proteomes" id="UP001153365">
    <property type="component" value="Unassembled WGS sequence"/>
</dbReference>
<evidence type="ECO:0000313" key="3">
    <source>
        <dbReference type="EMBL" id="CAH7667813.1"/>
    </source>
</evidence>
<organism evidence="3 4">
    <name type="scientific">Phakopsora pachyrhizi</name>
    <name type="common">Asian soybean rust disease fungus</name>
    <dbReference type="NCBI Taxonomy" id="170000"/>
    <lineage>
        <taxon>Eukaryota</taxon>
        <taxon>Fungi</taxon>
        <taxon>Dikarya</taxon>
        <taxon>Basidiomycota</taxon>
        <taxon>Pucciniomycotina</taxon>
        <taxon>Pucciniomycetes</taxon>
        <taxon>Pucciniales</taxon>
        <taxon>Phakopsoraceae</taxon>
        <taxon>Phakopsora</taxon>
    </lineage>
</organism>
<feature type="non-terminal residue" evidence="3">
    <location>
        <position position="1"/>
    </location>
</feature>
<reference evidence="3" key="1">
    <citation type="submission" date="2022-06" db="EMBL/GenBank/DDBJ databases">
        <authorList>
            <consortium name="SYNGENTA / RWTH Aachen University"/>
        </authorList>
    </citation>
    <scope>NUCLEOTIDE SEQUENCE</scope>
</reference>
<keyword evidence="4" id="KW-1185">Reference proteome</keyword>
<dbReference type="InterPro" id="IPR013194">
    <property type="entry name" value="HDAC_interact_dom"/>
</dbReference>
<accession>A0AAV0AHG0</accession>
<feature type="non-terminal residue" evidence="3">
    <location>
        <position position="100"/>
    </location>
</feature>
<sequence>SYQKLPESDALSAYSGRDALCWEVLNEKWVCGPPGLTVEEQVFLPCQTNAFERALYQAEDERHEYNNHIKANFRKIVLLEPINLRIQQMDPETQAEYRLK</sequence>
<proteinExistence type="predicted"/>
<name>A0AAV0AHG0_PHAPC</name>
<keyword evidence="1" id="KW-0678">Repressor</keyword>
<dbReference type="InterPro" id="IPR039774">
    <property type="entry name" value="Sin3-like"/>
</dbReference>
<dbReference type="SMART" id="SM00761">
    <property type="entry name" value="HDAC_interact"/>
    <property type="match status" value="1"/>
</dbReference>
<dbReference type="PANTHER" id="PTHR12346:SF0">
    <property type="entry name" value="SIN3A, ISOFORM G"/>
    <property type="match status" value="1"/>
</dbReference>
<dbReference type="Pfam" id="PF08295">
    <property type="entry name" value="Sin3_corepress"/>
    <property type="match status" value="1"/>
</dbReference>
<dbReference type="GO" id="GO:0003714">
    <property type="term" value="F:transcription corepressor activity"/>
    <property type="evidence" value="ECO:0007669"/>
    <property type="project" value="InterPro"/>
</dbReference>
<evidence type="ECO:0000313" key="4">
    <source>
        <dbReference type="Proteomes" id="UP001153365"/>
    </source>
</evidence>
<dbReference type="GO" id="GO:0070822">
    <property type="term" value="C:Sin3-type complex"/>
    <property type="evidence" value="ECO:0007669"/>
    <property type="project" value="TreeGrafter"/>
</dbReference>
<feature type="domain" description="Histone deacetylase interacting" evidence="2">
    <location>
        <begin position="1"/>
        <end position="96"/>
    </location>
</feature>
<protein>
    <submittedName>
        <fullName evidence="3">Histone deacetylase interacting</fullName>
    </submittedName>
</protein>
<gene>
    <name evidence="3" type="ORF">PPACK8108_LOCUS2241</name>
</gene>
<dbReference type="EMBL" id="CALTRL010000385">
    <property type="protein sequence ID" value="CAH7667813.1"/>
    <property type="molecule type" value="Genomic_DNA"/>
</dbReference>
<dbReference type="GO" id="GO:0000122">
    <property type="term" value="P:negative regulation of transcription by RNA polymerase II"/>
    <property type="evidence" value="ECO:0007669"/>
    <property type="project" value="TreeGrafter"/>
</dbReference>
<comment type="caution">
    <text evidence="3">The sequence shown here is derived from an EMBL/GenBank/DDBJ whole genome shotgun (WGS) entry which is preliminary data.</text>
</comment>
<dbReference type="PANTHER" id="PTHR12346">
    <property type="entry name" value="SIN3B-RELATED"/>
    <property type="match status" value="1"/>
</dbReference>
<evidence type="ECO:0000256" key="1">
    <source>
        <dbReference type="ARBA" id="ARBA00022491"/>
    </source>
</evidence>